<dbReference type="InterPro" id="IPR010962">
    <property type="entry name" value="AONS_Archaea/Firmicutes"/>
</dbReference>
<dbReference type="GO" id="GO:0008890">
    <property type="term" value="F:glycine C-acetyltransferase activity"/>
    <property type="evidence" value="ECO:0007669"/>
    <property type="project" value="UniProtKB-EC"/>
</dbReference>
<keyword evidence="8" id="KW-1185">Reference proteome</keyword>
<evidence type="ECO:0000313" key="7">
    <source>
        <dbReference type="EMBL" id="MDQ0352561.1"/>
    </source>
</evidence>
<proteinExistence type="inferred from homology"/>
<dbReference type="InterPro" id="IPR050087">
    <property type="entry name" value="AON_synthase_class-II"/>
</dbReference>
<dbReference type="PANTHER" id="PTHR13693:SF3">
    <property type="entry name" value="LD36009P"/>
    <property type="match status" value="1"/>
</dbReference>
<dbReference type="InterPro" id="IPR004839">
    <property type="entry name" value="Aminotransferase_I/II_large"/>
</dbReference>
<comment type="subunit">
    <text evidence="2">Homodimer.</text>
</comment>
<evidence type="ECO:0000256" key="2">
    <source>
        <dbReference type="ARBA" id="ARBA00011738"/>
    </source>
</evidence>
<feature type="domain" description="Aminotransferase class I/classII large" evidence="6">
    <location>
        <begin position="43"/>
        <end position="384"/>
    </location>
</feature>
<name>A0ABU0DVX1_9BACI</name>
<dbReference type="CDD" id="cd06454">
    <property type="entry name" value="KBL_like"/>
    <property type="match status" value="1"/>
</dbReference>
<comment type="cofactor">
    <cofactor evidence="1 5">
        <name>pyridoxal 5'-phosphate</name>
        <dbReference type="ChEBI" id="CHEBI:597326"/>
    </cofactor>
</comment>
<evidence type="ECO:0000256" key="3">
    <source>
        <dbReference type="ARBA" id="ARBA00022679"/>
    </source>
</evidence>
<keyword evidence="3 7" id="KW-0808">Transferase</keyword>
<sequence length="396" mass="43088">MPSETLDRFLNENLQELKDQGLYNEIDPVEGANGPEITINGQKLINLSSNNYLGLATDERLKEVAQQAVDSHGVGAGAVRTINGTLDLHVKLEEKIAEFKGTESAIAYQSGFNCNMAAISAVMDKNDAILSDSLNHASIIDGCRLSKAKIIPYGHNDMEDLRQKAKEATESGQYNKVMVITDGVFSMDGDVAKLPEIVEIAEEFDLITYVDDAHGSGVLGKGAGTVKHFGLQDKIDFQMGTLSKAIGVVGGYVAGKQELVDWLKVRSRPFLFSTSLSPADVTASTKAIDILMESTELYDKMWENGNYLKEGLKGLGFNIGESETPITPCVIGDEKTTQQFSKRLNEEGVYAKAIVFPTVPRGTGRVRNMPTAAHTKEMLDNAIKIYEKVGKEMGVI</sequence>
<dbReference type="PROSITE" id="PS00599">
    <property type="entry name" value="AA_TRANSFER_CLASS_2"/>
    <property type="match status" value="1"/>
</dbReference>
<comment type="caution">
    <text evidence="7">The sequence shown here is derived from an EMBL/GenBank/DDBJ whole genome shotgun (WGS) entry which is preliminary data.</text>
</comment>
<organism evidence="7 8">
    <name type="scientific">Alkalibacillus filiformis</name>
    <dbReference type="NCBI Taxonomy" id="200990"/>
    <lineage>
        <taxon>Bacteria</taxon>
        <taxon>Bacillati</taxon>
        <taxon>Bacillota</taxon>
        <taxon>Bacilli</taxon>
        <taxon>Bacillales</taxon>
        <taxon>Bacillaceae</taxon>
        <taxon>Alkalibacillus</taxon>
    </lineage>
</organism>
<evidence type="ECO:0000256" key="4">
    <source>
        <dbReference type="ARBA" id="ARBA00022898"/>
    </source>
</evidence>
<keyword evidence="7" id="KW-0012">Acyltransferase</keyword>
<dbReference type="InterPro" id="IPR015421">
    <property type="entry name" value="PyrdxlP-dep_Trfase_major"/>
</dbReference>
<evidence type="ECO:0000313" key="8">
    <source>
        <dbReference type="Proteomes" id="UP001236723"/>
    </source>
</evidence>
<gene>
    <name evidence="7" type="ORF">J2R98_002408</name>
</gene>
<dbReference type="InterPro" id="IPR001917">
    <property type="entry name" value="Aminotrans_II_pyridoxalP_BS"/>
</dbReference>
<dbReference type="NCBIfam" id="TIGR01825">
    <property type="entry name" value="gly_Cac_T_rel"/>
    <property type="match status" value="1"/>
</dbReference>
<evidence type="ECO:0000259" key="6">
    <source>
        <dbReference type="Pfam" id="PF00155"/>
    </source>
</evidence>
<dbReference type="PANTHER" id="PTHR13693">
    <property type="entry name" value="CLASS II AMINOTRANSFERASE/8-AMINO-7-OXONONANOATE SYNTHASE"/>
    <property type="match status" value="1"/>
</dbReference>
<dbReference type="Proteomes" id="UP001236723">
    <property type="component" value="Unassembled WGS sequence"/>
</dbReference>
<dbReference type="InterPro" id="IPR015424">
    <property type="entry name" value="PyrdxlP-dep_Trfase"/>
</dbReference>
<dbReference type="InterPro" id="IPR015422">
    <property type="entry name" value="PyrdxlP-dep_Trfase_small"/>
</dbReference>
<comment type="similarity">
    <text evidence="5">Belongs to the class-II pyridoxal-phosphate-dependent aminotransferase family.</text>
</comment>
<evidence type="ECO:0000256" key="1">
    <source>
        <dbReference type="ARBA" id="ARBA00001933"/>
    </source>
</evidence>
<dbReference type="Gene3D" id="3.40.640.10">
    <property type="entry name" value="Type I PLP-dependent aspartate aminotransferase-like (Major domain)"/>
    <property type="match status" value="1"/>
</dbReference>
<dbReference type="EC" id="2.3.1.29" evidence="7"/>
<dbReference type="EMBL" id="JAUSUP010000010">
    <property type="protein sequence ID" value="MDQ0352561.1"/>
    <property type="molecule type" value="Genomic_DNA"/>
</dbReference>
<dbReference type="Gene3D" id="3.90.1150.10">
    <property type="entry name" value="Aspartate Aminotransferase, domain 1"/>
    <property type="match status" value="1"/>
</dbReference>
<dbReference type="SUPFAM" id="SSF53383">
    <property type="entry name" value="PLP-dependent transferases"/>
    <property type="match status" value="1"/>
</dbReference>
<evidence type="ECO:0000256" key="5">
    <source>
        <dbReference type="RuleBase" id="RU003693"/>
    </source>
</evidence>
<accession>A0ABU0DVX1</accession>
<dbReference type="Pfam" id="PF00155">
    <property type="entry name" value="Aminotran_1_2"/>
    <property type="match status" value="1"/>
</dbReference>
<dbReference type="RefSeq" id="WP_307069238.1">
    <property type="nucleotide sequence ID" value="NZ_JAUSUP010000010.1"/>
</dbReference>
<protein>
    <submittedName>
        <fullName evidence="7">Glycine C-acetyltransferase</fullName>
        <ecNumber evidence="7">2.3.1.29</ecNumber>
    </submittedName>
</protein>
<reference evidence="7 8" key="1">
    <citation type="submission" date="2023-07" db="EMBL/GenBank/DDBJ databases">
        <title>Genomic Encyclopedia of Type Strains, Phase IV (KMG-IV): sequencing the most valuable type-strain genomes for metagenomic binning, comparative biology and taxonomic classification.</title>
        <authorList>
            <person name="Goeker M."/>
        </authorList>
    </citation>
    <scope>NUCLEOTIDE SEQUENCE [LARGE SCALE GENOMIC DNA]</scope>
    <source>
        <strain evidence="7 8">DSM 15448</strain>
    </source>
</reference>
<dbReference type="NCBIfam" id="NF005394">
    <property type="entry name" value="PRK06939.1"/>
    <property type="match status" value="1"/>
</dbReference>
<keyword evidence="4 5" id="KW-0663">Pyridoxal phosphate</keyword>